<dbReference type="InterPro" id="IPR038546">
    <property type="entry name" value="Hen1_N_sf"/>
</dbReference>
<dbReference type="InterPro" id="IPR024740">
    <property type="entry name" value="Hen1_N"/>
</dbReference>
<evidence type="ECO:0000259" key="13">
    <source>
        <dbReference type="Pfam" id="PF12623"/>
    </source>
</evidence>
<comment type="cofactor">
    <cofactor evidence="1">
        <name>Mg(2+)</name>
        <dbReference type="ChEBI" id="CHEBI:18420"/>
    </cofactor>
</comment>
<accession>A0ABU5AFL5</accession>
<evidence type="ECO:0000313" key="15">
    <source>
        <dbReference type="EMBL" id="MDX8536054.1"/>
    </source>
</evidence>
<reference evidence="15 16" key="1">
    <citation type="submission" date="2023-08" db="EMBL/GenBank/DDBJ databases">
        <title>Implementing the SeqCode for naming new Mesorhizobium species isolated from Vachellia karroo root nodules.</title>
        <authorList>
            <person name="Van Lill M."/>
        </authorList>
    </citation>
    <scope>NUCLEOTIDE SEQUENCE [LARGE SCALE GENOMIC DNA]</scope>
    <source>
        <strain evidence="15 16">VK4B</strain>
    </source>
</reference>
<evidence type="ECO:0000256" key="8">
    <source>
        <dbReference type="ARBA" id="ARBA00022842"/>
    </source>
</evidence>
<evidence type="ECO:0000256" key="11">
    <source>
        <dbReference type="ARBA" id="ARBA00035025"/>
    </source>
</evidence>
<feature type="domain" description="Methyltransferase" evidence="14">
    <location>
        <begin position="284"/>
        <end position="373"/>
    </location>
</feature>
<evidence type="ECO:0000256" key="12">
    <source>
        <dbReference type="ARBA" id="ARBA00048418"/>
    </source>
</evidence>
<dbReference type="RefSeq" id="WP_320319403.1">
    <property type="nucleotide sequence ID" value="NZ_JAVIIP010000001.1"/>
</dbReference>
<dbReference type="InterPro" id="IPR041698">
    <property type="entry name" value="Methyltransf_25"/>
</dbReference>
<keyword evidence="5" id="KW-0808">Transferase</keyword>
<comment type="catalytic activity">
    <reaction evidence="12">
        <text>small RNA 3'-end nucleotide + S-adenosyl-L-methionine = small RNA 3'-end 2'-O-methylnucleotide + S-adenosyl-L-homocysteine + H(+)</text>
        <dbReference type="Rhea" id="RHEA:37887"/>
        <dbReference type="Rhea" id="RHEA-COMP:10415"/>
        <dbReference type="Rhea" id="RHEA-COMP:10416"/>
        <dbReference type="ChEBI" id="CHEBI:15378"/>
        <dbReference type="ChEBI" id="CHEBI:57856"/>
        <dbReference type="ChEBI" id="CHEBI:59789"/>
        <dbReference type="ChEBI" id="CHEBI:74896"/>
        <dbReference type="ChEBI" id="CHEBI:74898"/>
        <dbReference type="EC" id="2.1.1.386"/>
    </reaction>
</comment>
<dbReference type="Proteomes" id="UP001276564">
    <property type="component" value="Unassembled WGS sequence"/>
</dbReference>
<evidence type="ECO:0000256" key="5">
    <source>
        <dbReference type="ARBA" id="ARBA00022679"/>
    </source>
</evidence>
<proteinExistence type="inferred from homology"/>
<dbReference type="InterPro" id="IPR024026">
    <property type="entry name" value="3'-RNA_MeTfrase_Hen1_bac"/>
</dbReference>
<evidence type="ECO:0000256" key="7">
    <source>
        <dbReference type="ARBA" id="ARBA00022723"/>
    </source>
</evidence>
<sequence length="460" mass="50946">MFLSVATTHRPATDLGFLLHKHPDRLHETELAFGKAWLFYPEATEERCEAALLLDVDPIGLVRGKGQAEGLLDQYVNDRPYAASSFLSVALNKMLRTAMTGISKERQELAESALPLEAVVTPLPMHGGEALVRDLFEPLGWTADLAPVENVGDGAGKWRYGHLKLTGTGRLSGLLNHLYVLIPVLDDAKHYWVGEAEIDKLLSKGEGWLENHPAKDLIVRRYLRNRGALARIALERLAPETAGQSLSPEVKDAPEEALEVPIRLNDLRMDAVVEAIRATGGAVIADLGCGEGKLLYRLVRERWVHKLFGLDPAMRELEWAAKRLKLNEFGGPPEGRVTLLHGSLTYRDSRWAEADVAVLVEVIEHLDDDRLPLIERIVFGETAPRSVIVTTPNAEYNALFPKLAPGNFRHPDHRFEWSRTQFEAWADKIGKIYGYAAAFSGIGAVDAVLGAPTQMAVFTR</sequence>
<dbReference type="PANTHER" id="PTHR21404">
    <property type="entry name" value="HEN1"/>
    <property type="match status" value="1"/>
</dbReference>
<dbReference type="Gene3D" id="3.30.1610.20">
    <property type="entry name" value="Hen1, N-terminal domain"/>
    <property type="match status" value="1"/>
</dbReference>
<organism evidence="15 16">
    <name type="scientific">Mesorhizobium abyssinicae</name>
    <dbReference type="NCBI Taxonomy" id="1209958"/>
    <lineage>
        <taxon>Bacteria</taxon>
        <taxon>Pseudomonadati</taxon>
        <taxon>Pseudomonadota</taxon>
        <taxon>Alphaproteobacteria</taxon>
        <taxon>Hyphomicrobiales</taxon>
        <taxon>Phyllobacteriaceae</taxon>
        <taxon>Mesorhizobium</taxon>
    </lineage>
</organism>
<dbReference type="EC" id="2.1.1.386" evidence="11"/>
<evidence type="ECO:0000256" key="1">
    <source>
        <dbReference type="ARBA" id="ARBA00001946"/>
    </source>
</evidence>
<keyword evidence="7" id="KW-0479">Metal-binding</keyword>
<comment type="caution">
    <text evidence="15">The sequence shown here is derived from an EMBL/GenBank/DDBJ whole genome shotgun (WGS) entry which is preliminary data.</text>
</comment>
<keyword evidence="9" id="KW-0694">RNA-binding</keyword>
<name>A0ABU5AFL5_9HYPH</name>
<dbReference type="CDD" id="cd02440">
    <property type="entry name" value="AdoMet_MTases"/>
    <property type="match status" value="1"/>
</dbReference>
<evidence type="ECO:0000256" key="9">
    <source>
        <dbReference type="ARBA" id="ARBA00022884"/>
    </source>
</evidence>
<evidence type="ECO:0000256" key="4">
    <source>
        <dbReference type="ARBA" id="ARBA00022603"/>
    </source>
</evidence>
<keyword evidence="10" id="KW-0943">RNA-mediated gene silencing</keyword>
<dbReference type="NCBIfam" id="TIGR04074">
    <property type="entry name" value="bacter_Hen1"/>
    <property type="match status" value="1"/>
</dbReference>
<dbReference type="Pfam" id="PF12623">
    <property type="entry name" value="Hen1_L"/>
    <property type="match status" value="1"/>
</dbReference>
<evidence type="ECO:0000313" key="16">
    <source>
        <dbReference type="Proteomes" id="UP001276564"/>
    </source>
</evidence>
<keyword evidence="6" id="KW-0949">S-adenosyl-L-methionine</keyword>
<keyword evidence="4" id="KW-0489">Methyltransferase</keyword>
<dbReference type="EMBL" id="JAVIIP010000001">
    <property type="protein sequence ID" value="MDX8536054.1"/>
    <property type="molecule type" value="Genomic_DNA"/>
</dbReference>
<keyword evidence="16" id="KW-1185">Reference proteome</keyword>
<evidence type="ECO:0000256" key="10">
    <source>
        <dbReference type="ARBA" id="ARBA00023158"/>
    </source>
</evidence>
<evidence type="ECO:0000256" key="2">
    <source>
        <dbReference type="ARBA" id="ARBA00009026"/>
    </source>
</evidence>
<dbReference type="InterPro" id="IPR029063">
    <property type="entry name" value="SAM-dependent_MTases_sf"/>
</dbReference>
<dbReference type="InterPro" id="IPR026610">
    <property type="entry name" value="Hen1"/>
</dbReference>
<dbReference type="Gene3D" id="3.40.50.150">
    <property type="entry name" value="Vaccinia Virus protein VP39"/>
    <property type="match status" value="1"/>
</dbReference>
<protein>
    <recommendedName>
        <fullName evidence="3">Small RNA 2'-O-methyltransferase</fullName>
        <ecNumber evidence="11">2.1.1.386</ecNumber>
    </recommendedName>
</protein>
<dbReference type="SUPFAM" id="SSF53335">
    <property type="entry name" value="S-adenosyl-L-methionine-dependent methyltransferases"/>
    <property type="match status" value="1"/>
</dbReference>
<dbReference type="Pfam" id="PF13649">
    <property type="entry name" value="Methyltransf_25"/>
    <property type="match status" value="1"/>
</dbReference>
<keyword evidence="8" id="KW-0460">Magnesium</keyword>
<feature type="domain" description="Hen1 N-terminal" evidence="13">
    <location>
        <begin position="1"/>
        <end position="238"/>
    </location>
</feature>
<evidence type="ECO:0000256" key="3">
    <source>
        <dbReference type="ARBA" id="ARBA00021330"/>
    </source>
</evidence>
<evidence type="ECO:0000259" key="14">
    <source>
        <dbReference type="Pfam" id="PF13649"/>
    </source>
</evidence>
<gene>
    <name evidence="15" type="ORF">RFM23_00290</name>
</gene>
<dbReference type="PANTHER" id="PTHR21404:SF3">
    <property type="entry name" value="SMALL RNA 2'-O-METHYLTRANSFERASE"/>
    <property type="match status" value="1"/>
</dbReference>
<comment type="similarity">
    <text evidence="2">Belongs to the methyltransferase superfamily. HEN1 family.</text>
</comment>
<evidence type="ECO:0000256" key="6">
    <source>
        <dbReference type="ARBA" id="ARBA00022691"/>
    </source>
</evidence>